<dbReference type="Proteomes" id="UP000715441">
    <property type="component" value="Unassembled WGS sequence"/>
</dbReference>
<evidence type="ECO:0000313" key="3">
    <source>
        <dbReference type="Proteomes" id="UP000715441"/>
    </source>
</evidence>
<dbReference type="RefSeq" id="WP_168510346.1">
    <property type="nucleotide sequence ID" value="NZ_JAAXLS010000001.1"/>
</dbReference>
<gene>
    <name evidence="2" type="ORF">HFP15_00925</name>
</gene>
<keyword evidence="3" id="KW-1185">Reference proteome</keyword>
<name>A0ABX1IZ95_9PSEU</name>
<evidence type="ECO:0000313" key="2">
    <source>
        <dbReference type="EMBL" id="NKQ51440.1"/>
    </source>
</evidence>
<feature type="domain" description="Trypsin-co-occurring" evidence="1">
    <location>
        <begin position="8"/>
        <end position="87"/>
    </location>
</feature>
<protein>
    <recommendedName>
        <fullName evidence="1">Trypsin-co-occurring domain-containing protein</fullName>
    </recommendedName>
</protein>
<accession>A0ABX1IZ95</accession>
<proteinExistence type="predicted"/>
<organism evidence="2 3">
    <name type="scientific">Amycolatopsis acididurans</name>
    <dbReference type="NCBI Taxonomy" id="2724524"/>
    <lineage>
        <taxon>Bacteria</taxon>
        <taxon>Bacillati</taxon>
        <taxon>Actinomycetota</taxon>
        <taxon>Actinomycetes</taxon>
        <taxon>Pseudonocardiales</taxon>
        <taxon>Pseudonocardiaceae</taxon>
        <taxon>Amycolatopsis</taxon>
    </lineage>
</organism>
<evidence type="ECO:0000259" key="1">
    <source>
        <dbReference type="Pfam" id="PF19631"/>
    </source>
</evidence>
<dbReference type="InterPro" id="IPR045608">
    <property type="entry name" value="Trypco2"/>
</dbReference>
<sequence length="172" mass="17620">MEVTDTGVPVEDLIDAVKAAVAQAGVSAADTGRTLRVSAVQLVLNMVATSTSGAKLEFKIPFIGMSLKFGTAVTRNDTHAIDITLVPPDLAPGHEIREGEVDEVLADAIGTVLAAVGHAAGGEDPYLLKESTVELTFAITGGGSISLGIEGGTRDEITHKLKITLAPVPAHG</sequence>
<comment type="caution">
    <text evidence="2">The sequence shown here is derived from an EMBL/GenBank/DDBJ whole genome shotgun (WGS) entry which is preliminary data.</text>
</comment>
<dbReference type="Pfam" id="PF19631">
    <property type="entry name" value="Trypco2"/>
    <property type="match status" value="1"/>
</dbReference>
<reference evidence="2 3" key="1">
    <citation type="submission" date="2020-04" db="EMBL/GenBank/DDBJ databases">
        <title>Novel species.</title>
        <authorList>
            <person name="Teo W.F.A."/>
            <person name="Lipun K."/>
            <person name="Srisuk N."/>
            <person name="Duangmal K."/>
        </authorList>
    </citation>
    <scope>NUCLEOTIDE SEQUENCE [LARGE SCALE GENOMIC DNA]</scope>
    <source>
        <strain evidence="2 3">K13G38</strain>
    </source>
</reference>
<dbReference type="EMBL" id="JAAXLS010000001">
    <property type="protein sequence ID" value="NKQ51440.1"/>
    <property type="molecule type" value="Genomic_DNA"/>
</dbReference>